<feature type="disulfide bond" evidence="6">
    <location>
        <begin position="484"/>
        <end position="493"/>
    </location>
</feature>
<comment type="caution">
    <text evidence="6">Lacks conserved residue(s) required for the propagation of feature annotation.</text>
</comment>
<keyword evidence="2" id="KW-0732">Signal</keyword>
<evidence type="ECO:0000313" key="10">
    <source>
        <dbReference type="EMBL" id="PFX25752.1"/>
    </source>
</evidence>
<dbReference type="GO" id="GO:0050793">
    <property type="term" value="P:regulation of developmental process"/>
    <property type="evidence" value="ECO:0007669"/>
    <property type="project" value="UniProtKB-ARBA"/>
</dbReference>
<dbReference type="SUPFAM" id="SSF57196">
    <property type="entry name" value="EGF/Laminin"/>
    <property type="match status" value="3"/>
</dbReference>
<feature type="disulfide bond" evidence="6">
    <location>
        <begin position="332"/>
        <end position="341"/>
    </location>
</feature>
<dbReference type="InterPro" id="IPR009030">
    <property type="entry name" value="Growth_fac_rcpt_cys_sf"/>
</dbReference>
<keyword evidence="4 6" id="KW-1015">Disulfide bond</keyword>
<feature type="compositionally biased region" description="Polar residues" evidence="7">
    <location>
        <begin position="29"/>
        <end position="45"/>
    </location>
</feature>
<dbReference type="SUPFAM" id="SSF57184">
    <property type="entry name" value="Growth factor receptor domain"/>
    <property type="match status" value="1"/>
</dbReference>
<evidence type="ECO:0000256" key="7">
    <source>
        <dbReference type="SAM" id="MobiDB-lite"/>
    </source>
</evidence>
<feature type="domain" description="EGF-like" evidence="8">
    <location>
        <begin position="306"/>
        <end position="342"/>
    </location>
</feature>
<evidence type="ECO:0000259" key="8">
    <source>
        <dbReference type="PROSITE" id="PS50026"/>
    </source>
</evidence>
<dbReference type="PROSITE" id="PS50234">
    <property type="entry name" value="VWFA"/>
    <property type="match status" value="1"/>
</dbReference>
<dbReference type="AlphaFoldDB" id="A0A2B4SB42"/>
<evidence type="ECO:0000313" key="11">
    <source>
        <dbReference type="Proteomes" id="UP000225706"/>
    </source>
</evidence>
<feature type="disulfide bond" evidence="6">
    <location>
        <begin position="294"/>
        <end position="303"/>
    </location>
</feature>
<evidence type="ECO:0000256" key="1">
    <source>
        <dbReference type="ARBA" id="ARBA00022536"/>
    </source>
</evidence>
<dbReference type="SMART" id="SM00179">
    <property type="entry name" value="EGF_CA"/>
    <property type="match status" value="6"/>
</dbReference>
<evidence type="ECO:0000256" key="6">
    <source>
        <dbReference type="PROSITE-ProRule" id="PRU00076"/>
    </source>
</evidence>
<dbReference type="CDD" id="cd01450">
    <property type="entry name" value="vWFA_subfamily_ECM"/>
    <property type="match status" value="1"/>
</dbReference>
<dbReference type="GO" id="GO:0009653">
    <property type="term" value="P:anatomical structure morphogenesis"/>
    <property type="evidence" value="ECO:0007669"/>
    <property type="project" value="UniProtKB-ARBA"/>
</dbReference>
<dbReference type="Gene3D" id="3.40.50.410">
    <property type="entry name" value="von Willebrand factor, type A domain"/>
    <property type="match status" value="1"/>
</dbReference>
<sequence length="687" mass="75480">MLRDLVAKKRKSTETDSISKRAKRGASKSLRSVNASEKALTSTSKEVTDSASEEASDSASEEANTKTPDDDTLSILGDDSQHDFCSEDEEVNNDDLLSQITTSLSSSDDKGPPVSDKPSKLVNDKFQTEYTVEKRKEILQKYKVPSNSKELFVSKVNSEIWTKLHANSKRKRMFLKKMIFALQSRPTLTSLACRCAEATRERGFTHFGLQNFGECWSGSDADKQYKRDGESDKCVMIFQQPFSLCDNLNDPRECAGYPNVNYVYRIENDDECSKSPCKNGGTCVNTPDGFNCKCTKGFKGALCNEDVDECANSPCKNQGTCVNMMGGFRCKCPQGFKGDLCDEDVDECVKNPCKNEGACINTIGGFSCKCRQGFRGVLCDEDVDECSKNPCKNGGTCVNSLGGFSCKCRQGFKGALCDEDVDECVSSPCKNGGTCTNTLGGFTCKCHHGFQGNLCDQDVNECRQQLCLNGATCVNTIGGFRCKCKSGFSGKFCEKATCSSRDLYDLGLIIDGSRSAGNNGFVQTKKFLLKLIDQFSVSSHKTHFGVILYSNKPQLMCGFTDKPFYHPLYLKLAILGIEFPDGEVRTDKALKMAGEQLFKAGKDRENIPDVLLVITKGRTGQDSEPYKDVLKPLKDRGVNIIAVGIGDQISVDELKEIALGKSDNVVHVQTIGNLRPEKLSEKIHKIC</sequence>
<dbReference type="InterPro" id="IPR036465">
    <property type="entry name" value="vWFA_dom_sf"/>
</dbReference>
<feature type="compositionally biased region" description="Acidic residues" evidence="7">
    <location>
        <begin position="51"/>
        <end position="60"/>
    </location>
</feature>
<keyword evidence="1 6" id="KW-0245">EGF-like domain</keyword>
<feature type="domain" description="EGF-like" evidence="8">
    <location>
        <begin position="420"/>
        <end position="456"/>
    </location>
</feature>
<dbReference type="FunFam" id="2.10.25.10:FF:000125">
    <property type="entry name" value="Neurogenic locus notch protein-like"/>
    <property type="match status" value="1"/>
</dbReference>
<feature type="domain" description="EGF-like" evidence="8">
    <location>
        <begin position="344"/>
        <end position="380"/>
    </location>
</feature>
<dbReference type="InterPro" id="IPR018097">
    <property type="entry name" value="EGF_Ca-bd_CS"/>
</dbReference>
<dbReference type="InterPro" id="IPR000742">
    <property type="entry name" value="EGF"/>
</dbReference>
<dbReference type="SUPFAM" id="SSF53300">
    <property type="entry name" value="vWA-like"/>
    <property type="match status" value="1"/>
</dbReference>
<comment type="caution">
    <text evidence="10">The sequence shown here is derived from an EMBL/GenBank/DDBJ whole genome shotgun (WGS) entry which is preliminary data.</text>
</comment>
<dbReference type="SMART" id="SM00181">
    <property type="entry name" value="EGF"/>
    <property type="match status" value="6"/>
</dbReference>
<dbReference type="FunFam" id="2.10.25.10:FF:000327">
    <property type="entry name" value="neurogenic locus notch homolog protein 4"/>
    <property type="match status" value="2"/>
</dbReference>
<feature type="region of interest" description="Disordered" evidence="7">
    <location>
        <begin position="1"/>
        <end position="86"/>
    </location>
</feature>
<feature type="disulfide bond" evidence="6">
    <location>
        <begin position="408"/>
        <end position="417"/>
    </location>
</feature>
<proteinExistence type="predicted"/>
<feature type="compositionally biased region" description="Basic and acidic residues" evidence="7">
    <location>
        <begin position="1"/>
        <end position="19"/>
    </location>
</feature>
<dbReference type="InterPro" id="IPR001881">
    <property type="entry name" value="EGF-like_Ca-bd_dom"/>
</dbReference>
<keyword evidence="11" id="KW-1185">Reference proteome</keyword>
<feature type="domain" description="VWFA" evidence="9">
    <location>
        <begin position="505"/>
        <end position="686"/>
    </location>
</feature>
<dbReference type="Pfam" id="PF00092">
    <property type="entry name" value="VWA"/>
    <property type="match status" value="1"/>
</dbReference>
<evidence type="ECO:0000256" key="4">
    <source>
        <dbReference type="ARBA" id="ARBA00023157"/>
    </source>
</evidence>
<reference evidence="11" key="1">
    <citation type="journal article" date="2017" name="bioRxiv">
        <title>Comparative analysis of the genomes of Stylophora pistillata and Acropora digitifera provides evidence for extensive differences between species of corals.</title>
        <authorList>
            <person name="Voolstra C.R."/>
            <person name="Li Y."/>
            <person name="Liew Y.J."/>
            <person name="Baumgarten S."/>
            <person name="Zoccola D."/>
            <person name="Flot J.-F."/>
            <person name="Tambutte S."/>
            <person name="Allemand D."/>
            <person name="Aranda M."/>
        </authorList>
    </citation>
    <scope>NUCLEOTIDE SEQUENCE [LARGE SCALE GENOMIC DNA]</scope>
</reference>
<protein>
    <submittedName>
        <fullName evidence="10">Fibropellin-1</fullName>
    </submittedName>
</protein>
<dbReference type="CDD" id="cd00054">
    <property type="entry name" value="EGF_CA"/>
    <property type="match status" value="6"/>
</dbReference>
<dbReference type="PANTHER" id="PTHR12916">
    <property type="entry name" value="CYTOCHROME C OXIDASE POLYPEPTIDE VIC-2"/>
    <property type="match status" value="1"/>
</dbReference>
<dbReference type="PROSITE" id="PS00010">
    <property type="entry name" value="ASX_HYDROXYL"/>
    <property type="match status" value="6"/>
</dbReference>
<dbReference type="OrthoDB" id="430340at2759"/>
<dbReference type="FunFam" id="2.10.25.10:FF:000031">
    <property type="entry name" value="neurogenic locus notch homolog protein 3"/>
    <property type="match status" value="1"/>
</dbReference>
<dbReference type="PROSITE" id="PS00022">
    <property type="entry name" value="EGF_1"/>
    <property type="match status" value="6"/>
</dbReference>
<dbReference type="PROSITE" id="PS01186">
    <property type="entry name" value="EGF_2"/>
    <property type="match status" value="6"/>
</dbReference>
<feature type="disulfide bond" evidence="6">
    <location>
        <begin position="370"/>
        <end position="379"/>
    </location>
</feature>
<organism evidence="10 11">
    <name type="scientific">Stylophora pistillata</name>
    <name type="common">Smooth cauliflower coral</name>
    <dbReference type="NCBI Taxonomy" id="50429"/>
    <lineage>
        <taxon>Eukaryota</taxon>
        <taxon>Metazoa</taxon>
        <taxon>Cnidaria</taxon>
        <taxon>Anthozoa</taxon>
        <taxon>Hexacorallia</taxon>
        <taxon>Scleractinia</taxon>
        <taxon>Astrocoeniina</taxon>
        <taxon>Pocilloporidae</taxon>
        <taxon>Stylophora</taxon>
    </lineage>
</organism>
<dbReference type="Pfam" id="PF07645">
    <property type="entry name" value="EGF_CA"/>
    <property type="match status" value="4"/>
</dbReference>
<dbReference type="PRINTS" id="PR00010">
    <property type="entry name" value="EGFBLOOD"/>
</dbReference>
<keyword evidence="3" id="KW-0677">Repeat</keyword>
<dbReference type="GO" id="GO:0005509">
    <property type="term" value="F:calcium ion binding"/>
    <property type="evidence" value="ECO:0007669"/>
    <property type="project" value="InterPro"/>
</dbReference>
<dbReference type="FunFam" id="2.10.25.10:FF:000109">
    <property type="entry name" value="Notch homolog 4, [Drosophila]"/>
    <property type="match status" value="1"/>
</dbReference>
<evidence type="ECO:0000259" key="9">
    <source>
        <dbReference type="PROSITE" id="PS50234"/>
    </source>
</evidence>
<dbReference type="Gene3D" id="2.10.25.10">
    <property type="entry name" value="Laminin"/>
    <property type="match status" value="6"/>
</dbReference>
<dbReference type="InterPro" id="IPR049883">
    <property type="entry name" value="NOTCH1_EGF-like"/>
</dbReference>
<dbReference type="SMART" id="SM00327">
    <property type="entry name" value="VWA"/>
    <property type="match status" value="1"/>
</dbReference>
<dbReference type="InterPro" id="IPR000152">
    <property type="entry name" value="EGF-type_Asp/Asn_hydroxyl_site"/>
</dbReference>
<dbReference type="PROSITE" id="PS01187">
    <property type="entry name" value="EGF_CA"/>
    <property type="match status" value="2"/>
</dbReference>
<feature type="domain" description="EGF-like" evidence="8">
    <location>
        <begin position="382"/>
        <end position="418"/>
    </location>
</feature>
<evidence type="ECO:0000256" key="2">
    <source>
        <dbReference type="ARBA" id="ARBA00022729"/>
    </source>
</evidence>
<dbReference type="PANTHER" id="PTHR12916:SF4">
    <property type="entry name" value="UNINFLATABLE, ISOFORM C"/>
    <property type="match status" value="1"/>
</dbReference>
<name>A0A2B4SB42_STYPI</name>
<feature type="disulfide bond" evidence="6">
    <location>
        <begin position="446"/>
        <end position="455"/>
    </location>
</feature>
<dbReference type="EMBL" id="LSMT01000143">
    <property type="protein sequence ID" value="PFX25752.1"/>
    <property type="molecule type" value="Genomic_DNA"/>
</dbReference>
<keyword evidence="5" id="KW-0325">Glycoprotein</keyword>
<dbReference type="Proteomes" id="UP000225706">
    <property type="component" value="Unassembled WGS sequence"/>
</dbReference>
<feature type="domain" description="EGF-like" evidence="8">
    <location>
        <begin position="268"/>
        <end position="304"/>
    </location>
</feature>
<feature type="domain" description="EGF-like" evidence="8">
    <location>
        <begin position="458"/>
        <end position="494"/>
    </location>
</feature>
<dbReference type="PROSITE" id="PS50026">
    <property type="entry name" value="EGF_3"/>
    <property type="match status" value="6"/>
</dbReference>
<dbReference type="InterPro" id="IPR002035">
    <property type="entry name" value="VWF_A"/>
</dbReference>
<evidence type="ECO:0000256" key="3">
    <source>
        <dbReference type="ARBA" id="ARBA00022737"/>
    </source>
</evidence>
<evidence type="ECO:0000256" key="5">
    <source>
        <dbReference type="ARBA" id="ARBA00023180"/>
    </source>
</evidence>
<dbReference type="STRING" id="50429.A0A2B4SB42"/>
<dbReference type="GO" id="GO:0120036">
    <property type="term" value="P:plasma membrane bounded cell projection organization"/>
    <property type="evidence" value="ECO:0007669"/>
    <property type="project" value="UniProtKB-ARBA"/>
</dbReference>
<dbReference type="Pfam" id="PF00008">
    <property type="entry name" value="EGF"/>
    <property type="match status" value="2"/>
</dbReference>
<dbReference type="FunFam" id="2.10.25.10:FF:000151">
    <property type="entry name" value="FAT atypical cadherin 4"/>
    <property type="match status" value="1"/>
</dbReference>
<gene>
    <name evidence="10" type="primary">EGF1</name>
    <name evidence="10" type="ORF">AWC38_SpisGene9593</name>
</gene>
<accession>A0A2B4SB42</accession>